<dbReference type="OrthoDB" id="416553at2759"/>
<dbReference type="PROSITE" id="PS51719">
    <property type="entry name" value="G_SEPTIN"/>
    <property type="match status" value="1"/>
</dbReference>
<dbReference type="PANTHER" id="PTHR18884">
    <property type="entry name" value="SEPTIN"/>
    <property type="match status" value="1"/>
</dbReference>
<keyword evidence="2 3" id="KW-0342">GTP-binding</keyword>
<evidence type="ECO:0000256" key="3">
    <source>
        <dbReference type="RuleBase" id="RU004560"/>
    </source>
</evidence>
<dbReference type="FunFam" id="3.40.50.300:FF:000196">
    <property type="entry name" value="Cell division control 3"/>
    <property type="match status" value="1"/>
</dbReference>
<evidence type="ECO:0000256" key="4">
    <source>
        <dbReference type="SAM" id="MobiDB-lite"/>
    </source>
</evidence>
<sequence length="558" mass="63668">MASAFASLLQQSRSSHSESSSKPTIISTKYDELSDPRIYPGSLHRHQRSITTPIPYRSMLDVDTPVLNDVVLPPEESMEDWVVEKLNQTERKHRTENWADILCYYTATNGVAPAAPTRASPAPVPNGKPTSPMEVPQSVSSSDPKVAAQQASDMRNIVRRKLTGYVGFANLPNQWHRKSVRKGFNFNVMVVGESGLGKSTLVNTLFNTSLYPPRERKGPSLDIIPKTVSIQSISADIEENGVRLRLTVVDTPGFGDFVNNDESWRPIVDNIEQRFDAYLDAENKVNRMNIVDNRVHACVYFIQPTGHALKPLDIEVMRRLHTKVNLIPVIAKADTMTDEEIMAFKSRILADIKHHAIQIFEGPRYELDDEETIAENNEIMSKVPFAVVGANSEITSTDGRKVRGRKYPWGIIEVDNEEHCDFVKLRQMLIRTHMEELKEHTNNALYENYRSEKLTAMGVAQDPSVFKEVNPAVKQEEERTLHEQKLAKMEAEMKMVFQQKVAEKESKLKQSEEELYARHREMKEQLERQRMELEEKKSRVESGRPLEEKGKRKGFSLR</sequence>
<evidence type="ECO:0000313" key="6">
    <source>
        <dbReference type="EMBL" id="KAG4420253.1"/>
    </source>
</evidence>
<reference evidence="6" key="1">
    <citation type="submission" date="2021-02" db="EMBL/GenBank/DDBJ databases">
        <title>Genome sequence Cadophora malorum strain M34.</title>
        <authorList>
            <person name="Stefanovic E."/>
            <person name="Vu D."/>
            <person name="Scully C."/>
            <person name="Dijksterhuis J."/>
            <person name="Roader J."/>
            <person name="Houbraken J."/>
        </authorList>
    </citation>
    <scope>NUCLEOTIDE SEQUENCE</scope>
    <source>
        <strain evidence="6">M34</strain>
    </source>
</reference>
<dbReference type="GO" id="GO:0005525">
    <property type="term" value="F:GTP binding"/>
    <property type="evidence" value="ECO:0007669"/>
    <property type="project" value="UniProtKB-KW"/>
</dbReference>
<evidence type="ECO:0000259" key="5">
    <source>
        <dbReference type="PROSITE" id="PS51719"/>
    </source>
</evidence>
<keyword evidence="1 3" id="KW-0547">Nucleotide-binding</keyword>
<proteinExistence type="inferred from homology"/>
<dbReference type="AlphaFoldDB" id="A0A8H7WAR1"/>
<protein>
    <submittedName>
        <fullName evidence="6">Cell division control protein 3</fullName>
    </submittedName>
</protein>
<evidence type="ECO:0000256" key="2">
    <source>
        <dbReference type="ARBA" id="ARBA00023134"/>
    </source>
</evidence>
<dbReference type="Pfam" id="PF00735">
    <property type="entry name" value="Septin"/>
    <property type="match status" value="1"/>
</dbReference>
<dbReference type="SUPFAM" id="SSF52540">
    <property type="entry name" value="P-loop containing nucleoside triphosphate hydrolases"/>
    <property type="match status" value="1"/>
</dbReference>
<dbReference type="InterPro" id="IPR030379">
    <property type="entry name" value="G_SEPTIN_dom"/>
</dbReference>
<dbReference type="Proteomes" id="UP000664132">
    <property type="component" value="Unassembled WGS sequence"/>
</dbReference>
<organism evidence="6 7">
    <name type="scientific">Cadophora malorum</name>
    <dbReference type="NCBI Taxonomy" id="108018"/>
    <lineage>
        <taxon>Eukaryota</taxon>
        <taxon>Fungi</taxon>
        <taxon>Dikarya</taxon>
        <taxon>Ascomycota</taxon>
        <taxon>Pezizomycotina</taxon>
        <taxon>Leotiomycetes</taxon>
        <taxon>Helotiales</taxon>
        <taxon>Ploettnerulaceae</taxon>
        <taxon>Cadophora</taxon>
    </lineage>
</organism>
<accession>A0A8H7WAR1</accession>
<feature type="compositionally biased region" description="Low complexity" evidence="4">
    <location>
        <begin position="9"/>
        <end position="21"/>
    </location>
</feature>
<dbReference type="GO" id="GO:0005938">
    <property type="term" value="C:cell cortex"/>
    <property type="evidence" value="ECO:0007669"/>
    <property type="project" value="UniProtKB-ARBA"/>
</dbReference>
<keyword evidence="7" id="KW-1185">Reference proteome</keyword>
<feature type="region of interest" description="Disordered" evidence="4">
    <location>
        <begin position="9"/>
        <end position="29"/>
    </location>
</feature>
<dbReference type="CDD" id="cd01850">
    <property type="entry name" value="CDC_Septin"/>
    <property type="match status" value="1"/>
</dbReference>
<feature type="compositionally biased region" description="Basic and acidic residues" evidence="4">
    <location>
        <begin position="501"/>
        <end position="550"/>
    </location>
</feature>
<name>A0A8H7WAR1_9HELO</name>
<dbReference type="InterPro" id="IPR016491">
    <property type="entry name" value="Septin"/>
</dbReference>
<evidence type="ECO:0000256" key="1">
    <source>
        <dbReference type="ARBA" id="ARBA00022741"/>
    </source>
</evidence>
<feature type="region of interest" description="Disordered" evidence="4">
    <location>
        <begin position="501"/>
        <end position="558"/>
    </location>
</feature>
<dbReference type="EMBL" id="JAFJYH010000088">
    <property type="protein sequence ID" value="KAG4420253.1"/>
    <property type="molecule type" value="Genomic_DNA"/>
</dbReference>
<dbReference type="GO" id="GO:0051301">
    <property type="term" value="P:cell division"/>
    <property type="evidence" value="ECO:0007669"/>
    <property type="project" value="UniProtKB-KW"/>
</dbReference>
<dbReference type="InterPro" id="IPR027417">
    <property type="entry name" value="P-loop_NTPase"/>
</dbReference>
<feature type="region of interest" description="Disordered" evidence="4">
    <location>
        <begin position="114"/>
        <end position="141"/>
    </location>
</feature>
<dbReference type="Gene3D" id="3.40.50.300">
    <property type="entry name" value="P-loop containing nucleotide triphosphate hydrolases"/>
    <property type="match status" value="1"/>
</dbReference>
<keyword evidence="6" id="KW-0131">Cell cycle</keyword>
<dbReference type="GO" id="GO:0032156">
    <property type="term" value="C:septin cytoskeleton"/>
    <property type="evidence" value="ECO:0007669"/>
    <property type="project" value="UniProtKB-ARBA"/>
</dbReference>
<gene>
    <name evidence="6" type="primary">CDC3</name>
    <name evidence="6" type="ORF">IFR04_006631</name>
</gene>
<feature type="domain" description="Septin-type G" evidence="5">
    <location>
        <begin position="182"/>
        <end position="456"/>
    </location>
</feature>
<comment type="caution">
    <text evidence="6">The sequence shown here is derived from an EMBL/GenBank/DDBJ whole genome shotgun (WGS) entry which is preliminary data.</text>
</comment>
<comment type="similarity">
    <text evidence="3">Belongs to the TRAFAC class TrmE-Era-EngA-EngB-Septin-like GTPase superfamily. Septin GTPase family.</text>
</comment>
<keyword evidence="6" id="KW-0132">Cell division</keyword>
<evidence type="ECO:0000313" key="7">
    <source>
        <dbReference type="Proteomes" id="UP000664132"/>
    </source>
</evidence>